<dbReference type="EMBL" id="JHEG04000001">
    <property type="protein sequence ID" value="KAF3886822.1"/>
    <property type="molecule type" value="Genomic_DNA"/>
</dbReference>
<gene>
    <name evidence="1" type="ORF">DA73_0400016015</name>
</gene>
<sequence>MNFTQVLPKQRHRVASSVELADLHLKKHSFRMKRKPIYTEKVEKTDKVGASKRFSFLIFISKQ</sequence>
<dbReference type="AlphaFoldDB" id="A0A8S9T5D5"/>
<reference evidence="1" key="1">
    <citation type="journal article" date="2015" name="Genome Announc.">
        <title>Draft Genome Sequence of Tolypothrix boutellei Strain VB521301.</title>
        <authorList>
            <person name="Chandrababunaidu M.M."/>
            <person name="Singh D."/>
            <person name="Sen D."/>
            <person name="Bhan S."/>
            <person name="Das S."/>
            <person name="Gupta A."/>
            <person name="Adhikary S.P."/>
            <person name="Tripathy S."/>
        </authorList>
    </citation>
    <scope>NUCLEOTIDE SEQUENCE</scope>
    <source>
        <strain evidence="1">VB521301</strain>
    </source>
</reference>
<comment type="caution">
    <text evidence="1">The sequence shown here is derived from an EMBL/GenBank/DDBJ whole genome shotgun (WGS) entry which is preliminary data.</text>
</comment>
<dbReference type="Proteomes" id="UP000029738">
    <property type="component" value="Unassembled WGS sequence"/>
</dbReference>
<dbReference type="RefSeq" id="WP_167844696.1">
    <property type="nucleotide sequence ID" value="NZ_JHEG04000001.1"/>
</dbReference>
<keyword evidence="2" id="KW-1185">Reference proteome</keyword>
<proteinExistence type="predicted"/>
<protein>
    <submittedName>
        <fullName evidence="1">Uncharacterized protein</fullName>
    </submittedName>
</protein>
<accession>A0A8S9T5D5</accession>
<evidence type="ECO:0000313" key="1">
    <source>
        <dbReference type="EMBL" id="KAF3886822.1"/>
    </source>
</evidence>
<organism evidence="1 2">
    <name type="scientific">Tolypothrix bouteillei VB521301</name>
    <dbReference type="NCBI Taxonomy" id="1479485"/>
    <lineage>
        <taxon>Bacteria</taxon>
        <taxon>Bacillati</taxon>
        <taxon>Cyanobacteriota</taxon>
        <taxon>Cyanophyceae</taxon>
        <taxon>Nostocales</taxon>
        <taxon>Tolypothrichaceae</taxon>
        <taxon>Tolypothrix</taxon>
    </lineage>
</organism>
<name>A0A8S9T5D5_9CYAN</name>
<evidence type="ECO:0000313" key="2">
    <source>
        <dbReference type="Proteomes" id="UP000029738"/>
    </source>
</evidence>
<reference evidence="1" key="2">
    <citation type="submission" date="2019-11" db="EMBL/GenBank/DDBJ databases">
        <title>Improved Assembly of Tolypothrix boutellei genome.</title>
        <authorList>
            <person name="Sarangi A.N."/>
            <person name="Mukherjee M."/>
            <person name="Ghosh S."/>
            <person name="Singh D."/>
            <person name="Das A."/>
            <person name="Kant S."/>
            <person name="Prusty A."/>
            <person name="Tripathy S."/>
        </authorList>
    </citation>
    <scope>NUCLEOTIDE SEQUENCE</scope>
    <source>
        <strain evidence="1">VB521301</strain>
    </source>
</reference>